<keyword evidence="6" id="KW-0175">Coiled coil</keyword>
<dbReference type="EMBL" id="SNYN01000023">
    <property type="protein sequence ID" value="TDQ46875.1"/>
    <property type="molecule type" value="Genomic_DNA"/>
</dbReference>
<keyword evidence="9" id="KW-1185">Reference proteome</keyword>
<dbReference type="GO" id="GO:0008360">
    <property type="term" value="P:regulation of cell shape"/>
    <property type="evidence" value="ECO:0007669"/>
    <property type="project" value="UniProtKB-KW"/>
</dbReference>
<evidence type="ECO:0000259" key="7">
    <source>
        <dbReference type="Pfam" id="PF04085"/>
    </source>
</evidence>
<dbReference type="InterPro" id="IPR042177">
    <property type="entry name" value="Cell/Rod_1"/>
</dbReference>
<evidence type="ECO:0000256" key="1">
    <source>
        <dbReference type="ARBA" id="ARBA00009369"/>
    </source>
</evidence>
<gene>
    <name evidence="8" type="ORF">EV190_12329</name>
</gene>
<dbReference type="Gene3D" id="2.40.10.340">
    <property type="entry name" value="Rod shape-determining protein MreC, domain 1"/>
    <property type="match status" value="1"/>
</dbReference>
<evidence type="ECO:0000256" key="6">
    <source>
        <dbReference type="SAM" id="Coils"/>
    </source>
</evidence>
<evidence type="ECO:0000313" key="9">
    <source>
        <dbReference type="Proteomes" id="UP000295281"/>
    </source>
</evidence>
<name>A0A4R6UNV7_9ACTN</name>
<evidence type="ECO:0000313" key="8">
    <source>
        <dbReference type="EMBL" id="TDQ46875.1"/>
    </source>
</evidence>
<evidence type="ECO:0000256" key="2">
    <source>
        <dbReference type="ARBA" id="ARBA00013855"/>
    </source>
</evidence>
<proteinExistence type="inferred from homology"/>
<dbReference type="PANTHER" id="PTHR34138">
    <property type="entry name" value="CELL SHAPE-DETERMINING PROTEIN MREC"/>
    <property type="match status" value="1"/>
</dbReference>
<dbReference type="PANTHER" id="PTHR34138:SF1">
    <property type="entry name" value="CELL SHAPE-DETERMINING PROTEIN MREC"/>
    <property type="match status" value="1"/>
</dbReference>
<dbReference type="OrthoDB" id="5196068at2"/>
<dbReference type="InterPro" id="IPR007221">
    <property type="entry name" value="MreC"/>
</dbReference>
<dbReference type="InterPro" id="IPR055342">
    <property type="entry name" value="MreC_beta-barrel_core"/>
</dbReference>
<organism evidence="8 9">
    <name type="scientific">Actinorugispora endophytica</name>
    <dbReference type="NCBI Taxonomy" id="1605990"/>
    <lineage>
        <taxon>Bacteria</taxon>
        <taxon>Bacillati</taxon>
        <taxon>Actinomycetota</taxon>
        <taxon>Actinomycetes</taxon>
        <taxon>Streptosporangiales</taxon>
        <taxon>Nocardiopsidaceae</taxon>
        <taxon>Actinorugispora</taxon>
    </lineage>
</organism>
<evidence type="ECO:0000256" key="4">
    <source>
        <dbReference type="ARBA" id="ARBA00032089"/>
    </source>
</evidence>
<dbReference type="Proteomes" id="UP000295281">
    <property type="component" value="Unassembled WGS sequence"/>
</dbReference>
<dbReference type="AlphaFoldDB" id="A0A4R6UNV7"/>
<protein>
    <recommendedName>
        <fullName evidence="2 5">Cell shape-determining protein MreC</fullName>
    </recommendedName>
    <alternativeName>
        <fullName evidence="4 5">Cell shape protein MreC</fullName>
    </alternativeName>
</protein>
<dbReference type="InterPro" id="IPR042175">
    <property type="entry name" value="Cell/Rod_MreC_2"/>
</dbReference>
<dbReference type="GO" id="GO:0005886">
    <property type="term" value="C:plasma membrane"/>
    <property type="evidence" value="ECO:0007669"/>
    <property type="project" value="TreeGrafter"/>
</dbReference>
<comment type="caution">
    <text evidence="8">The sequence shown here is derived from an EMBL/GenBank/DDBJ whole genome shotgun (WGS) entry which is preliminary data.</text>
</comment>
<keyword evidence="3 5" id="KW-0133">Cell shape</keyword>
<dbReference type="PIRSF" id="PIRSF038471">
    <property type="entry name" value="MreC"/>
    <property type="match status" value="1"/>
</dbReference>
<comment type="similarity">
    <text evidence="1 5">Belongs to the MreC family.</text>
</comment>
<reference evidence="8 9" key="1">
    <citation type="submission" date="2019-03" db="EMBL/GenBank/DDBJ databases">
        <title>Genomic Encyclopedia of Type Strains, Phase IV (KMG-IV): sequencing the most valuable type-strain genomes for metagenomic binning, comparative biology and taxonomic classification.</title>
        <authorList>
            <person name="Goeker M."/>
        </authorList>
    </citation>
    <scope>NUCLEOTIDE SEQUENCE [LARGE SCALE GENOMIC DNA]</scope>
    <source>
        <strain evidence="8 9">DSM 46770</strain>
    </source>
</reference>
<evidence type="ECO:0000256" key="5">
    <source>
        <dbReference type="PIRNR" id="PIRNR038471"/>
    </source>
</evidence>
<evidence type="ECO:0000256" key="3">
    <source>
        <dbReference type="ARBA" id="ARBA00022960"/>
    </source>
</evidence>
<dbReference type="Pfam" id="PF04085">
    <property type="entry name" value="MreC"/>
    <property type="match status" value="1"/>
</dbReference>
<feature type="coiled-coil region" evidence="6">
    <location>
        <begin position="70"/>
        <end position="97"/>
    </location>
</feature>
<dbReference type="RefSeq" id="WP_133743048.1">
    <property type="nucleotide sequence ID" value="NZ_SNYN01000023.1"/>
</dbReference>
<accession>A0A4R6UNV7</accession>
<sequence>MPRDTPRSRAALVLLLAVGLVLLVLDVRVEGDPVSGGARAAGAAAFVPLASAVGVAAAPVTGVTAALAAAPASAARIDELERRNAELAAEVDALERDGARSAELADLLTLSGLGGYEIVAAQAVTRLTGHGYADAVTLDVGARDGVAPDMTVISRDGLVGRVTEVTEQTSTVTLVTDGASAVGVRLAGSKEIGVVDGTGNAVTDRSPLVLELLDGSAVVREGDRVVTLGSHGGAPFVPGVPVGTVTEVADTPGALSRTARVTPFADISRIDVVGVVVAEPEDDPRDSLLRSAPKGGDR</sequence>
<dbReference type="Gene3D" id="2.40.10.350">
    <property type="entry name" value="Rod shape-determining protein MreC, domain 2"/>
    <property type="match status" value="1"/>
</dbReference>
<feature type="domain" description="Rod shape-determining protein MreC beta-barrel core" evidence="7">
    <location>
        <begin position="130"/>
        <end position="276"/>
    </location>
</feature>
<comment type="function">
    <text evidence="5">Involved in formation and maintenance of cell shape.</text>
</comment>